<dbReference type="OrthoDB" id="1930691at2759"/>
<dbReference type="InterPro" id="IPR036770">
    <property type="entry name" value="Ankyrin_rpt-contain_sf"/>
</dbReference>
<proteinExistence type="predicted"/>
<protein>
    <submittedName>
        <fullName evidence="2">Uncharacterized protein</fullName>
    </submittedName>
</protein>
<evidence type="ECO:0000313" key="2">
    <source>
        <dbReference type="EMBL" id="RDX69120.1"/>
    </source>
</evidence>
<reference evidence="2" key="1">
    <citation type="submission" date="2018-05" db="EMBL/GenBank/DDBJ databases">
        <title>Draft genome of Mucuna pruriens seed.</title>
        <authorList>
            <person name="Nnadi N.E."/>
            <person name="Vos R."/>
            <person name="Hasami M.H."/>
            <person name="Devisetty U.K."/>
            <person name="Aguiy J.C."/>
        </authorList>
    </citation>
    <scope>NUCLEOTIDE SEQUENCE [LARGE SCALE GENOMIC DNA]</scope>
    <source>
        <strain evidence="2">JCA_2017</strain>
    </source>
</reference>
<evidence type="ECO:0000256" key="1">
    <source>
        <dbReference type="ARBA" id="ARBA00004413"/>
    </source>
</evidence>
<dbReference type="AlphaFoldDB" id="A0A371EST5"/>
<dbReference type="PANTHER" id="PTHR24121">
    <property type="entry name" value="NO MECHANORECEPTOR POTENTIAL C, ISOFORM D-RELATED"/>
    <property type="match status" value="1"/>
</dbReference>
<dbReference type="GO" id="GO:0005886">
    <property type="term" value="C:plasma membrane"/>
    <property type="evidence" value="ECO:0007669"/>
    <property type="project" value="UniProtKB-SubCell"/>
</dbReference>
<comment type="caution">
    <text evidence="2">The sequence shown here is derived from an EMBL/GenBank/DDBJ whole genome shotgun (WGS) entry which is preliminary data.</text>
</comment>
<dbReference type="Gene3D" id="1.25.40.20">
    <property type="entry name" value="Ankyrin repeat-containing domain"/>
    <property type="match status" value="1"/>
</dbReference>
<evidence type="ECO:0000313" key="3">
    <source>
        <dbReference type="Proteomes" id="UP000257109"/>
    </source>
</evidence>
<dbReference type="EMBL" id="QJKJ01012248">
    <property type="protein sequence ID" value="RDX69120.1"/>
    <property type="molecule type" value="Genomic_DNA"/>
</dbReference>
<dbReference type="InterPro" id="IPR002110">
    <property type="entry name" value="Ankyrin_rpt"/>
</dbReference>
<name>A0A371EST5_MUCPR</name>
<dbReference type="SUPFAM" id="SSF48403">
    <property type="entry name" value="Ankyrin repeat"/>
    <property type="match status" value="1"/>
</dbReference>
<accession>A0A371EST5</accession>
<feature type="non-terminal residue" evidence="2">
    <location>
        <position position="1"/>
    </location>
</feature>
<gene>
    <name evidence="2" type="ORF">CR513_51808</name>
</gene>
<organism evidence="2 3">
    <name type="scientific">Mucuna pruriens</name>
    <name type="common">Velvet bean</name>
    <name type="synonym">Dolichos pruriens</name>
    <dbReference type="NCBI Taxonomy" id="157652"/>
    <lineage>
        <taxon>Eukaryota</taxon>
        <taxon>Viridiplantae</taxon>
        <taxon>Streptophyta</taxon>
        <taxon>Embryophyta</taxon>
        <taxon>Tracheophyta</taxon>
        <taxon>Spermatophyta</taxon>
        <taxon>Magnoliopsida</taxon>
        <taxon>eudicotyledons</taxon>
        <taxon>Gunneridae</taxon>
        <taxon>Pentapetalae</taxon>
        <taxon>rosids</taxon>
        <taxon>fabids</taxon>
        <taxon>Fabales</taxon>
        <taxon>Fabaceae</taxon>
        <taxon>Papilionoideae</taxon>
        <taxon>50 kb inversion clade</taxon>
        <taxon>NPAAA clade</taxon>
        <taxon>indigoferoid/millettioid clade</taxon>
        <taxon>Phaseoleae</taxon>
        <taxon>Mucuna</taxon>
    </lineage>
</organism>
<keyword evidence="3" id="KW-1185">Reference proteome</keyword>
<dbReference type="Proteomes" id="UP000257109">
    <property type="component" value="Unassembled WGS sequence"/>
</dbReference>
<dbReference type="PANTHER" id="PTHR24121:SF15">
    <property type="entry name" value="ANKYRIN REPEAT PROTEIN"/>
    <property type="match status" value="1"/>
</dbReference>
<dbReference type="STRING" id="157652.A0A371EST5"/>
<dbReference type="SMART" id="SM00248">
    <property type="entry name" value="ANK"/>
    <property type="match status" value="3"/>
</dbReference>
<comment type="subcellular location">
    <subcellularLocation>
        <location evidence="1">Cell membrane</location>
        <topology evidence="1">Peripheral membrane protein</topology>
        <orientation evidence="1">Cytoplasmic side</orientation>
    </subcellularLocation>
</comment>
<sequence length="238" mass="27013">MNPKNGEEELPYISSPDEVIDYMAEYTLEGKWEKVIDIYYKFPASHTAKINESVGTALHVAVDLDEERVVQELVNAIITRAVERQSAKIEALEIGNERGDTPLHVAAARGFAKICKWIIGMNKERIYLASRKNKHGETPLFQAAINWKKKAFAYLSHISGHSAPLQDLVRGNGDTILHCAIRREYFDLAVIIVHHYDFLSTHKNKEGLTPLTVLATRPSAFRSASKLSWWKLILYHCK</sequence>
<dbReference type="Pfam" id="PF12796">
    <property type="entry name" value="Ank_2"/>
    <property type="match status" value="1"/>
</dbReference>